<dbReference type="Proteomes" id="UP001237105">
    <property type="component" value="Unassembled WGS sequence"/>
</dbReference>
<dbReference type="PROSITE" id="PS50931">
    <property type="entry name" value="HTH_LYSR"/>
    <property type="match status" value="1"/>
</dbReference>
<comment type="caution">
    <text evidence="6">The sequence shown here is derived from an EMBL/GenBank/DDBJ whole genome shotgun (WGS) entry which is preliminary data.</text>
</comment>
<keyword evidence="4" id="KW-0804">Transcription</keyword>
<dbReference type="InterPro" id="IPR005119">
    <property type="entry name" value="LysR_subst-bd"/>
</dbReference>
<keyword evidence="7" id="KW-1185">Reference proteome</keyword>
<evidence type="ECO:0000256" key="4">
    <source>
        <dbReference type="ARBA" id="ARBA00023163"/>
    </source>
</evidence>
<dbReference type="InterPro" id="IPR000847">
    <property type="entry name" value="LysR_HTH_N"/>
</dbReference>
<evidence type="ECO:0000256" key="2">
    <source>
        <dbReference type="ARBA" id="ARBA00023015"/>
    </source>
</evidence>
<accession>A0ABT6SQR5</accession>
<dbReference type="SUPFAM" id="SSF46785">
    <property type="entry name" value="Winged helix' DNA-binding domain"/>
    <property type="match status" value="1"/>
</dbReference>
<dbReference type="PRINTS" id="PR00039">
    <property type="entry name" value="HTHLYSR"/>
</dbReference>
<evidence type="ECO:0000313" key="7">
    <source>
        <dbReference type="Proteomes" id="UP001237105"/>
    </source>
</evidence>
<dbReference type="Gene3D" id="3.40.190.10">
    <property type="entry name" value="Periplasmic binding protein-like II"/>
    <property type="match status" value="2"/>
</dbReference>
<comment type="similarity">
    <text evidence="1">Belongs to the LysR transcriptional regulatory family.</text>
</comment>
<sequence length="313" mass="34454">MSEGVDASSGRGSYAEPSVHQLRLFSVLAEELHFGRSAARLFMSQPAFSQQIRMLEQRLGLRLVERTTRRVELTSAGQALLSEARTVTAAMAGLRRTVESQSRAAAGRVVVGTLAAESAMPITRAILGEVHAKHPQLKVELFNLNFVNQYDALARGEVDIAFLRPPVPAGFQTLKLAEEPRVVCLPADDSLAEKDVLTLDDLSARTMTTMPPESPRAWRDFWAVNPRPDGVPIHFGPVAVDVEGVLHAVAHGQAIGILPASAREFYPRPGIRYRDIPGLQPCEMSLTWTARNRDRHDVELIRTVARSVLRRSS</sequence>
<dbReference type="Gene3D" id="1.10.10.10">
    <property type="entry name" value="Winged helix-like DNA-binding domain superfamily/Winged helix DNA-binding domain"/>
    <property type="match status" value="1"/>
</dbReference>
<dbReference type="SUPFAM" id="SSF53850">
    <property type="entry name" value="Periplasmic binding protein-like II"/>
    <property type="match status" value="1"/>
</dbReference>
<dbReference type="InterPro" id="IPR036390">
    <property type="entry name" value="WH_DNA-bd_sf"/>
</dbReference>
<feature type="domain" description="HTH lysR-type" evidence="5">
    <location>
        <begin position="17"/>
        <end position="74"/>
    </location>
</feature>
<dbReference type="InterPro" id="IPR036388">
    <property type="entry name" value="WH-like_DNA-bd_sf"/>
</dbReference>
<evidence type="ECO:0000313" key="6">
    <source>
        <dbReference type="EMBL" id="MDI3417736.1"/>
    </source>
</evidence>
<protein>
    <submittedName>
        <fullName evidence="6">LysR substrate-binding domain-containing protein</fullName>
    </submittedName>
</protein>
<evidence type="ECO:0000256" key="3">
    <source>
        <dbReference type="ARBA" id="ARBA00023125"/>
    </source>
</evidence>
<dbReference type="PANTHER" id="PTHR30346">
    <property type="entry name" value="TRANSCRIPTIONAL DUAL REGULATOR HCAR-RELATED"/>
    <property type="match status" value="1"/>
</dbReference>
<organism evidence="6 7">
    <name type="scientific">Streptomyces luteolus</name>
    <dbReference type="NCBI Taxonomy" id="3043615"/>
    <lineage>
        <taxon>Bacteria</taxon>
        <taxon>Bacillati</taxon>
        <taxon>Actinomycetota</taxon>
        <taxon>Actinomycetes</taxon>
        <taxon>Kitasatosporales</taxon>
        <taxon>Streptomycetaceae</taxon>
        <taxon>Streptomyces</taxon>
    </lineage>
</organism>
<dbReference type="EMBL" id="JASCIS010000003">
    <property type="protein sequence ID" value="MDI3417736.1"/>
    <property type="molecule type" value="Genomic_DNA"/>
</dbReference>
<dbReference type="Pfam" id="PF03466">
    <property type="entry name" value="LysR_substrate"/>
    <property type="match status" value="1"/>
</dbReference>
<gene>
    <name evidence="6" type="ORF">QIT00_04015</name>
</gene>
<evidence type="ECO:0000259" key="5">
    <source>
        <dbReference type="PROSITE" id="PS50931"/>
    </source>
</evidence>
<name>A0ABT6SQR5_9ACTN</name>
<dbReference type="RefSeq" id="WP_282533653.1">
    <property type="nucleotide sequence ID" value="NZ_JASCIS010000003.1"/>
</dbReference>
<dbReference type="CDD" id="cd08414">
    <property type="entry name" value="PBP2_LTTR_aromatics_like"/>
    <property type="match status" value="1"/>
</dbReference>
<reference evidence="6 7" key="1">
    <citation type="submission" date="2023-05" db="EMBL/GenBank/DDBJ databases">
        <title>Draft genome sequence of Streptomyces sp. B-S-A12 isolated from a cave soil in Thailand.</title>
        <authorList>
            <person name="Chamroensaksri N."/>
            <person name="Muangham S."/>
        </authorList>
    </citation>
    <scope>NUCLEOTIDE SEQUENCE [LARGE SCALE GENOMIC DNA]</scope>
    <source>
        <strain evidence="6 7">B-S-A12</strain>
    </source>
</reference>
<dbReference type="Pfam" id="PF00126">
    <property type="entry name" value="HTH_1"/>
    <property type="match status" value="1"/>
</dbReference>
<keyword evidence="2" id="KW-0805">Transcription regulation</keyword>
<proteinExistence type="inferred from homology"/>
<evidence type="ECO:0000256" key="1">
    <source>
        <dbReference type="ARBA" id="ARBA00009437"/>
    </source>
</evidence>
<keyword evidence="3" id="KW-0238">DNA-binding</keyword>
<dbReference type="PANTHER" id="PTHR30346:SF0">
    <property type="entry name" value="HCA OPERON TRANSCRIPTIONAL ACTIVATOR HCAR"/>
    <property type="match status" value="1"/>
</dbReference>